<name>A0A8B2NDR3_9HYPH</name>
<proteinExistence type="predicted"/>
<keyword evidence="1 4" id="KW-0378">Hydrolase</keyword>
<dbReference type="OrthoDB" id="9771666at2"/>
<sequence length="277" mass="29249">MSARDHEWQYNPRVTTPDSARYRERAEAESAATRERLAFAGDIAYGERPESTLDLFPGTPGGPAHLFLHGGYWRGRDKRDFSFVAAPLVEIGTTVLVANYQLCPAATLREIIAQTADLLAALPGLAGRHGFDASRVIASGHSAGAHLLAAAMSAPEHRARTAGSVRSLVLVSGIFDLTPVPAISVNEEIRLDPGDVAALSPMAMDPPEGVAMDIVVGGAESPGWIAQSALYAEKCQLAGVEADFLVAPCENHSSIMETYADAASPLFARLSALPGFA</sequence>
<accession>A0A8B2NDR3</accession>
<protein>
    <submittedName>
        <fullName evidence="4">Alpha/beta hydrolase</fullName>
    </submittedName>
</protein>
<organism evidence="4 5">
    <name type="scientific">Acuticoccus sediminis</name>
    <dbReference type="NCBI Taxonomy" id="2184697"/>
    <lineage>
        <taxon>Bacteria</taxon>
        <taxon>Pseudomonadati</taxon>
        <taxon>Pseudomonadota</taxon>
        <taxon>Alphaproteobacteria</taxon>
        <taxon>Hyphomicrobiales</taxon>
        <taxon>Amorphaceae</taxon>
        <taxon>Acuticoccus</taxon>
    </lineage>
</organism>
<feature type="region of interest" description="Disordered" evidence="2">
    <location>
        <begin position="1"/>
        <end position="27"/>
    </location>
</feature>
<feature type="domain" description="Alpha/beta hydrolase fold-3" evidence="3">
    <location>
        <begin position="66"/>
        <end position="184"/>
    </location>
</feature>
<dbReference type="Pfam" id="PF07859">
    <property type="entry name" value="Abhydrolase_3"/>
    <property type="match status" value="1"/>
</dbReference>
<comment type="caution">
    <text evidence="4">The sequence shown here is derived from an EMBL/GenBank/DDBJ whole genome shotgun (WGS) entry which is preliminary data.</text>
</comment>
<evidence type="ECO:0000256" key="2">
    <source>
        <dbReference type="SAM" id="MobiDB-lite"/>
    </source>
</evidence>
<dbReference type="PANTHER" id="PTHR48081:SF33">
    <property type="entry name" value="KYNURENINE FORMAMIDASE"/>
    <property type="match status" value="1"/>
</dbReference>
<dbReference type="SUPFAM" id="SSF53474">
    <property type="entry name" value="alpha/beta-Hydrolases"/>
    <property type="match status" value="1"/>
</dbReference>
<evidence type="ECO:0000256" key="1">
    <source>
        <dbReference type="ARBA" id="ARBA00022801"/>
    </source>
</evidence>
<evidence type="ECO:0000313" key="4">
    <source>
        <dbReference type="EMBL" id="RAH96719.1"/>
    </source>
</evidence>
<dbReference type="InterPro" id="IPR029058">
    <property type="entry name" value="AB_hydrolase_fold"/>
</dbReference>
<evidence type="ECO:0000313" key="5">
    <source>
        <dbReference type="Proteomes" id="UP000249590"/>
    </source>
</evidence>
<dbReference type="RefSeq" id="WP_111352242.1">
    <property type="nucleotide sequence ID" value="NZ_QHHQ01000011.1"/>
</dbReference>
<gene>
    <name evidence="4" type="ORF">DLJ53_31135</name>
</gene>
<dbReference type="AlphaFoldDB" id="A0A8B2NDR3"/>
<dbReference type="Gene3D" id="3.40.50.1820">
    <property type="entry name" value="alpha/beta hydrolase"/>
    <property type="match status" value="1"/>
</dbReference>
<evidence type="ECO:0000259" key="3">
    <source>
        <dbReference type="Pfam" id="PF07859"/>
    </source>
</evidence>
<keyword evidence="5" id="KW-1185">Reference proteome</keyword>
<reference evidence="4 5" key="1">
    <citation type="submission" date="2018-05" db="EMBL/GenBank/DDBJ databases">
        <title>Acuticoccus sediminis sp. nov., isolated from deep-sea sediment of Indian Ocean.</title>
        <authorList>
            <person name="Liu X."/>
            <person name="Lai Q."/>
            <person name="Du Y."/>
            <person name="Sun F."/>
            <person name="Zhang X."/>
            <person name="Wang S."/>
            <person name="Shao Z."/>
        </authorList>
    </citation>
    <scope>NUCLEOTIDE SEQUENCE [LARGE SCALE GENOMIC DNA]</scope>
    <source>
        <strain evidence="4 5">PTG4-2</strain>
    </source>
</reference>
<dbReference type="Proteomes" id="UP000249590">
    <property type="component" value="Unassembled WGS sequence"/>
</dbReference>
<dbReference type="GO" id="GO:0004061">
    <property type="term" value="F:arylformamidase activity"/>
    <property type="evidence" value="ECO:0007669"/>
    <property type="project" value="TreeGrafter"/>
</dbReference>
<dbReference type="InterPro" id="IPR050300">
    <property type="entry name" value="GDXG_lipolytic_enzyme"/>
</dbReference>
<dbReference type="EMBL" id="QHHQ01000011">
    <property type="protein sequence ID" value="RAH96719.1"/>
    <property type="molecule type" value="Genomic_DNA"/>
</dbReference>
<dbReference type="InterPro" id="IPR013094">
    <property type="entry name" value="AB_hydrolase_3"/>
</dbReference>
<dbReference type="PANTHER" id="PTHR48081">
    <property type="entry name" value="AB HYDROLASE SUPERFAMILY PROTEIN C4A8.06C"/>
    <property type="match status" value="1"/>
</dbReference>